<comment type="cofactor">
    <cofactor evidence="1 10">
        <name>Zn(2+)</name>
        <dbReference type="ChEBI" id="CHEBI:29105"/>
    </cofactor>
</comment>
<dbReference type="AlphaFoldDB" id="A0A1Z2XV29"/>
<protein>
    <recommendedName>
        <fullName evidence="10">M18 family aminopeptidase</fullName>
        <ecNumber evidence="10">3.4.11.-</ecNumber>
    </recommendedName>
</protein>
<dbReference type="GO" id="GO:0008237">
    <property type="term" value="F:metallopeptidase activity"/>
    <property type="evidence" value="ECO:0007669"/>
    <property type="project" value="UniProtKB-KW"/>
</dbReference>
<evidence type="ECO:0000256" key="2">
    <source>
        <dbReference type="ARBA" id="ARBA00008290"/>
    </source>
</evidence>
<keyword evidence="6 9" id="KW-0378">Hydrolase</keyword>
<dbReference type="KEGG" id="amur:ADH66_17500"/>
<sequence>MTDKLTERLFNFIESSPTACHTVNAVRALLLNAGFTELPETGPWELGEGKGYFTARSQSSVIAFRAPKKDFSAFSVVAPHGDSPCFKVKGKPEMDCGGLYTKLNTEVYGGTILSLWFDRPLSVAGRLGIRTQEGVRMQLVNVPRDLMTIPSLAIHMDREANNGKKLDPQRDTLPLLGGKGADLLKLLSELAGVNKEDILSHDLYLYSRARGTVFGAESEFIQAPRLDDLECAFSAITAFIGSENPENCTVCAIFDNEETGSMTRQGAGSTMLSDVLDRICKWAGKDGEERSLAIQNGMLLSADNAHAVHPNYPDKADPTSKCGMNGGIVIKHSTRYATDAATAALFKRICEKANVPTQDYYNNSSTPGGGTLGLISGSQVPIPTVDIGLAELSMHSPYETAGREDLKHMVDGMTAFYNSVFSWEGNSCRID</sequence>
<evidence type="ECO:0000256" key="7">
    <source>
        <dbReference type="ARBA" id="ARBA00022833"/>
    </source>
</evidence>
<evidence type="ECO:0000256" key="4">
    <source>
        <dbReference type="ARBA" id="ARBA00022670"/>
    </source>
</evidence>
<keyword evidence="13" id="KW-1185">Reference proteome</keyword>
<dbReference type="Gene3D" id="3.40.630.10">
    <property type="entry name" value="Zn peptidases"/>
    <property type="match status" value="1"/>
</dbReference>
<dbReference type="Proteomes" id="UP000596035">
    <property type="component" value="Chromosome"/>
</dbReference>
<accession>A0A1Z2XV29</accession>
<dbReference type="SUPFAM" id="SSF53187">
    <property type="entry name" value="Zn-dependent exopeptidases"/>
    <property type="match status" value="1"/>
</dbReference>
<dbReference type="EMBL" id="CP021422">
    <property type="protein sequence ID" value="ASB42290.1"/>
    <property type="molecule type" value="Genomic_DNA"/>
</dbReference>
<dbReference type="Proteomes" id="UP000196710">
    <property type="component" value="Chromosome"/>
</dbReference>
<evidence type="ECO:0000256" key="10">
    <source>
        <dbReference type="RuleBase" id="RU004387"/>
    </source>
</evidence>
<evidence type="ECO:0000256" key="3">
    <source>
        <dbReference type="ARBA" id="ARBA00022438"/>
    </source>
</evidence>
<evidence type="ECO:0000256" key="5">
    <source>
        <dbReference type="ARBA" id="ARBA00022723"/>
    </source>
</evidence>
<reference evidence="11" key="1">
    <citation type="journal article" date="2017" name="Genome Announc.">
        <title>High-Quality Whole-Genome Sequences of the Oligo-Mouse-Microbiota Bacterial Community.</title>
        <authorList>
            <person name="Garzetti D."/>
            <person name="Brugiroux S."/>
            <person name="Bunk B."/>
            <person name="Pukall R."/>
            <person name="McCoy K.D."/>
            <person name="Macpherson A.J."/>
            <person name="Stecher B."/>
        </authorList>
    </citation>
    <scope>NUCLEOTIDE SEQUENCE</scope>
    <source>
        <strain evidence="11">KB18</strain>
    </source>
</reference>
<evidence type="ECO:0000256" key="1">
    <source>
        <dbReference type="ARBA" id="ARBA00001947"/>
    </source>
</evidence>
<evidence type="ECO:0000256" key="6">
    <source>
        <dbReference type="ARBA" id="ARBA00022801"/>
    </source>
</evidence>
<proteinExistence type="inferred from homology"/>
<dbReference type="Gene3D" id="2.30.250.10">
    <property type="entry name" value="Aminopeptidase i, Domain 2"/>
    <property type="match status" value="1"/>
</dbReference>
<gene>
    <name evidence="11" type="ORF">ADH66_17500</name>
    <name evidence="12" type="ORF">I5Q82_07900</name>
</gene>
<dbReference type="CDD" id="cd05658">
    <property type="entry name" value="M18_DAP"/>
    <property type="match status" value="1"/>
</dbReference>
<dbReference type="PANTHER" id="PTHR28570:SF3">
    <property type="entry name" value="ASPARTYL AMINOPEPTIDASE"/>
    <property type="match status" value="1"/>
</dbReference>
<keyword evidence="8 9" id="KW-0482">Metalloprotease</keyword>
<evidence type="ECO:0000256" key="9">
    <source>
        <dbReference type="RuleBase" id="RU004386"/>
    </source>
</evidence>
<keyword evidence="4 9" id="KW-0645">Protease</keyword>
<dbReference type="Pfam" id="PF02127">
    <property type="entry name" value="Peptidase_M18"/>
    <property type="match status" value="1"/>
</dbReference>
<organism evidence="12 14">
    <name type="scientific">Acutalibacter muris</name>
    <dbReference type="NCBI Taxonomy" id="1796620"/>
    <lineage>
        <taxon>Bacteria</taxon>
        <taxon>Bacillati</taxon>
        <taxon>Bacillota</taxon>
        <taxon>Clostridia</taxon>
        <taxon>Eubacteriales</taxon>
        <taxon>Acutalibacteraceae</taxon>
        <taxon>Acutalibacter</taxon>
    </lineage>
</organism>
<dbReference type="PANTHER" id="PTHR28570">
    <property type="entry name" value="ASPARTYL AMINOPEPTIDASE"/>
    <property type="match status" value="1"/>
</dbReference>
<reference evidence="12 14" key="3">
    <citation type="submission" date="2020-11" db="EMBL/GenBank/DDBJ databases">
        <title>Closed and high quality bacterial genomes of the OMM12 community.</title>
        <authorList>
            <person name="Marbouty M."/>
            <person name="Lamy-Besnier Q."/>
            <person name="Debarbieux L."/>
            <person name="Koszul R."/>
        </authorList>
    </citation>
    <scope>NUCLEOTIDE SEQUENCE [LARGE SCALE GENOMIC DNA]</scope>
    <source>
        <strain evidence="12 14">KB18</strain>
    </source>
</reference>
<dbReference type="EMBL" id="CP065321">
    <property type="protein sequence ID" value="QQR31570.1"/>
    <property type="molecule type" value="Genomic_DNA"/>
</dbReference>
<evidence type="ECO:0000313" key="13">
    <source>
        <dbReference type="Proteomes" id="UP000196710"/>
    </source>
</evidence>
<name>A0A1Z2XV29_9FIRM</name>
<evidence type="ECO:0000256" key="8">
    <source>
        <dbReference type="ARBA" id="ARBA00023049"/>
    </source>
</evidence>
<keyword evidence="5 9" id="KW-0479">Metal-binding</keyword>
<dbReference type="SUPFAM" id="SSF101821">
    <property type="entry name" value="Aminopeptidase/glucanase lid domain"/>
    <property type="match status" value="1"/>
</dbReference>
<dbReference type="EC" id="3.4.11.-" evidence="10"/>
<dbReference type="InterPro" id="IPR023358">
    <property type="entry name" value="Peptidase_M18_dom2"/>
</dbReference>
<dbReference type="InterPro" id="IPR001948">
    <property type="entry name" value="Peptidase_M18"/>
</dbReference>
<dbReference type="PRINTS" id="PR00932">
    <property type="entry name" value="AMINO1PTASE"/>
</dbReference>
<reference evidence="13" key="2">
    <citation type="submission" date="2017-05" db="EMBL/GenBank/DDBJ databases">
        <title>Improved OligoMM genomes.</title>
        <authorList>
            <person name="Garzetti D."/>
        </authorList>
    </citation>
    <scope>NUCLEOTIDE SEQUENCE [LARGE SCALE GENOMIC DNA]</scope>
    <source>
        <strain evidence="13">KB18</strain>
    </source>
</reference>
<dbReference type="GO" id="GO:0008270">
    <property type="term" value="F:zinc ion binding"/>
    <property type="evidence" value="ECO:0007669"/>
    <property type="project" value="InterPro"/>
</dbReference>
<dbReference type="NCBIfam" id="NF002759">
    <property type="entry name" value="PRK02813.1"/>
    <property type="match status" value="1"/>
</dbReference>
<evidence type="ECO:0000313" key="11">
    <source>
        <dbReference type="EMBL" id="ASB42290.1"/>
    </source>
</evidence>
<dbReference type="GO" id="GO:0006508">
    <property type="term" value="P:proteolysis"/>
    <property type="evidence" value="ECO:0007669"/>
    <property type="project" value="UniProtKB-KW"/>
</dbReference>
<keyword evidence="3 9" id="KW-0031">Aminopeptidase</keyword>
<dbReference type="GO" id="GO:0004177">
    <property type="term" value="F:aminopeptidase activity"/>
    <property type="evidence" value="ECO:0007669"/>
    <property type="project" value="UniProtKB-KW"/>
</dbReference>
<keyword evidence="7 9" id="KW-0862">Zinc</keyword>
<dbReference type="RefSeq" id="WP_066538171.1">
    <property type="nucleotide sequence ID" value="NZ_CP021422.1"/>
</dbReference>
<evidence type="ECO:0000313" key="12">
    <source>
        <dbReference type="EMBL" id="QQR31570.1"/>
    </source>
</evidence>
<dbReference type="GO" id="GO:0005737">
    <property type="term" value="C:cytoplasm"/>
    <property type="evidence" value="ECO:0007669"/>
    <property type="project" value="UniProtKB-ARBA"/>
</dbReference>
<comment type="similarity">
    <text evidence="2 9">Belongs to the peptidase M18 family.</text>
</comment>
<evidence type="ECO:0000313" key="14">
    <source>
        <dbReference type="Proteomes" id="UP000596035"/>
    </source>
</evidence>